<dbReference type="PROSITE" id="PS52004">
    <property type="entry name" value="KS3_2"/>
    <property type="match status" value="1"/>
</dbReference>
<dbReference type="GO" id="GO:0004315">
    <property type="term" value="F:3-oxoacyl-[acyl-carrier-protein] synthase activity"/>
    <property type="evidence" value="ECO:0007669"/>
    <property type="project" value="UniProtKB-UniRule"/>
</dbReference>
<keyword evidence="8" id="KW-0443">Lipid metabolism</keyword>
<feature type="domain" description="Ketosynthase family 3 (KS3)" evidence="14">
    <location>
        <begin position="3"/>
        <end position="414"/>
    </location>
</feature>
<keyword evidence="9 11" id="KW-0275">Fatty acid biosynthesis</keyword>
<evidence type="ECO:0000256" key="2">
    <source>
        <dbReference type="ARBA" id="ARBA00008467"/>
    </source>
</evidence>
<dbReference type="SMART" id="SM00825">
    <property type="entry name" value="PKS_KS"/>
    <property type="match status" value="1"/>
</dbReference>
<dbReference type="InterPro" id="IPR016039">
    <property type="entry name" value="Thiolase-like"/>
</dbReference>
<evidence type="ECO:0000259" key="14">
    <source>
        <dbReference type="PROSITE" id="PS52004"/>
    </source>
</evidence>
<evidence type="ECO:0000256" key="10">
    <source>
        <dbReference type="ARBA" id="ARBA00023315"/>
    </source>
</evidence>
<dbReference type="UniPathway" id="UPA00094"/>
<evidence type="ECO:0000256" key="3">
    <source>
        <dbReference type="ARBA" id="ARBA00012356"/>
    </source>
</evidence>
<reference evidence="15" key="1">
    <citation type="journal article" date="2014" name="Int. J. Syst. Evol. Microbiol.">
        <title>Complete genome sequence of Corynebacterium casei LMG S-19264T (=DSM 44701T), isolated from a smear-ripened cheese.</title>
        <authorList>
            <consortium name="US DOE Joint Genome Institute (JGI-PGF)"/>
            <person name="Walter F."/>
            <person name="Albersmeier A."/>
            <person name="Kalinowski J."/>
            <person name="Ruckert C."/>
        </authorList>
    </citation>
    <scope>NUCLEOTIDE SEQUENCE</scope>
    <source>
        <strain evidence="15">KCTC 23224</strain>
    </source>
</reference>
<evidence type="ECO:0000256" key="9">
    <source>
        <dbReference type="ARBA" id="ARBA00023160"/>
    </source>
</evidence>
<evidence type="ECO:0000256" key="6">
    <source>
        <dbReference type="ARBA" id="ARBA00022679"/>
    </source>
</evidence>
<dbReference type="PANTHER" id="PTHR11712">
    <property type="entry name" value="POLYKETIDE SYNTHASE-RELATED"/>
    <property type="match status" value="1"/>
</dbReference>
<dbReference type="SUPFAM" id="SSF53901">
    <property type="entry name" value="Thiolase-like"/>
    <property type="match status" value="1"/>
</dbReference>
<dbReference type="NCBIfam" id="NF005589">
    <property type="entry name" value="PRK07314.1"/>
    <property type="match status" value="1"/>
</dbReference>
<dbReference type="InterPro" id="IPR014031">
    <property type="entry name" value="Ketoacyl_synth_C"/>
</dbReference>
<evidence type="ECO:0000256" key="12">
    <source>
        <dbReference type="PIRSR" id="PIRSR000447-1"/>
    </source>
</evidence>
<dbReference type="PROSITE" id="PS00606">
    <property type="entry name" value="KS3_1"/>
    <property type="match status" value="1"/>
</dbReference>
<comment type="catalytic activity">
    <reaction evidence="11">
        <text>(9Z)-hexadecenoyl-[ACP] + malonyl-[ACP] + H(+) = 3-oxo-(11Z)-octadecenoyl-[ACP] + holo-[ACP] + CO2</text>
        <dbReference type="Rhea" id="RHEA:55040"/>
        <dbReference type="Rhea" id="RHEA-COMP:9623"/>
        <dbReference type="Rhea" id="RHEA-COMP:9685"/>
        <dbReference type="Rhea" id="RHEA-COMP:10800"/>
        <dbReference type="Rhea" id="RHEA-COMP:14074"/>
        <dbReference type="ChEBI" id="CHEBI:15378"/>
        <dbReference type="ChEBI" id="CHEBI:16526"/>
        <dbReference type="ChEBI" id="CHEBI:64479"/>
        <dbReference type="ChEBI" id="CHEBI:78449"/>
        <dbReference type="ChEBI" id="CHEBI:83989"/>
        <dbReference type="ChEBI" id="CHEBI:138538"/>
        <dbReference type="EC" id="2.3.1.179"/>
    </reaction>
</comment>
<feature type="active site" description="For beta-ketoacyl synthase activity" evidence="12">
    <location>
        <position position="165"/>
    </location>
</feature>
<evidence type="ECO:0000256" key="5">
    <source>
        <dbReference type="ARBA" id="ARBA00022516"/>
    </source>
</evidence>
<keyword evidence="16" id="KW-1185">Reference proteome</keyword>
<keyword evidence="6 11" id="KW-0808">Transferase</keyword>
<gene>
    <name evidence="15" type="ORF">GCM10008106_01970</name>
</gene>
<dbReference type="FunFam" id="3.40.47.10:FF:000009">
    <property type="entry name" value="3-oxoacyl-[acyl-carrier-protein] synthase 2"/>
    <property type="match status" value="1"/>
</dbReference>
<dbReference type="Pfam" id="PF02801">
    <property type="entry name" value="Ketoacyl-synt_C"/>
    <property type="match status" value="1"/>
</dbReference>
<dbReference type="InterPro" id="IPR000794">
    <property type="entry name" value="Beta-ketoacyl_synthase"/>
</dbReference>
<evidence type="ECO:0000313" key="16">
    <source>
        <dbReference type="Proteomes" id="UP000642809"/>
    </source>
</evidence>
<evidence type="ECO:0000256" key="7">
    <source>
        <dbReference type="ARBA" id="ARBA00022832"/>
    </source>
</evidence>
<comment type="pathway">
    <text evidence="1 11">Lipid metabolism; fatty acid biosynthesis.</text>
</comment>
<evidence type="ECO:0000256" key="8">
    <source>
        <dbReference type="ARBA" id="ARBA00023098"/>
    </source>
</evidence>
<comment type="similarity">
    <text evidence="2 11 13">Belongs to the thiolase-like superfamily. Beta-ketoacyl-ACP synthases family.</text>
</comment>
<dbReference type="InterPro" id="IPR014030">
    <property type="entry name" value="Ketoacyl_synth_N"/>
</dbReference>
<dbReference type="GO" id="GO:0005829">
    <property type="term" value="C:cytosol"/>
    <property type="evidence" value="ECO:0007669"/>
    <property type="project" value="TreeGrafter"/>
</dbReference>
<dbReference type="EMBL" id="BMYF01000001">
    <property type="protein sequence ID" value="GHB24830.1"/>
    <property type="molecule type" value="Genomic_DNA"/>
</dbReference>
<dbReference type="Pfam" id="PF00109">
    <property type="entry name" value="ketoacyl-synt"/>
    <property type="match status" value="1"/>
</dbReference>
<dbReference type="RefSeq" id="WP_189578501.1">
    <property type="nucleotide sequence ID" value="NZ_BMYF01000001.1"/>
</dbReference>
<evidence type="ECO:0000256" key="4">
    <source>
        <dbReference type="ARBA" id="ARBA00014657"/>
    </source>
</evidence>
<organism evidence="15 16">
    <name type="scientific">Mongoliitalea lutea</name>
    <dbReference type="NCBI Taxonomy" id="849756"/>
    <lineage>
        <taxon>Bacteria</taxon>
        <taxon>Pseudomonadati</taxon>
        <taxon>Bacteroidota</taxon>
        <taxon>Cytophagia</taxon>
        <taxon>Cytophagales</taxon>
        <taxon>Cyclobacteriaceae</taxon>
        <taxon>Mongoliitalea</taxon>
    </lineage>
</organism>
<comment type="function">
    <text evidence="11">Involved in the type II fatty acid elongation cycle. Catalyzes the elongation of a wide range of acyl-ACP by the addition of two carbons from malonyl-ACP to an acyl acceptor. Can efficiently catalyze the conversion of palmitoleoyl-ACP (cis-hexadec-9-enoyl-ACP) to cis-vaccenoyl-ACP (cis-octadec-11-enoyl-ACP), an essential step in the thermal regulation of fatty acid composition.</text>
</comment>
<protein>
    <recommendedName>
        <fullName evidence="4 11">3-oxoacyl-[acyl-carrier-protein] synthase 2</fullName>
        <ecNumber evidence="3 11">2.3.1.179</ecNumber>
    </recommendedName>
</protein>
<proteinExistence type="inferred from homology"/>
<dbReference type="InterPro" id="IPR020841">
    <property type="entry name" value="PKS_Beta-ketoAc_synthase_dom"/>
</dbReference>
<evidence type="ECO:0000256" key="11">
    <source>
        <dbReference type="PIRNR" id="PIRNR000447"/>
    </source>
</evidence>
<dbReference type="Proteomes" id="UP000642809">
    <property type="component" value="Unassembled WGS sequence"/>
</dbReference>
<evidence type="ECO:0000256" key="1">
    <source>
        <dbReference type="ARBA" id="ARBA00005194"/>
    </source>
</evidence>
<comment type="caution">
    <text evidence="15">The sequence shown here is derived from an EMBL/GenBank/DDBJ whole genome shotgun (WGS) entry which is preliminary data.</text>
</comment>
<comment type="catalytic activity">
    <reaction evidence="11">
        <text>a fatty acyl-[ACP] + malonyl-[ACP] + H(+) = a 3-oxoacyl-[ACP] + holo-[ACP] + CO2</text>
        <dbReference type="Rhea" id="RHEA:22836"/>
        <dbReference type="Rhea" id="RHEA-COMP:9623"/>
        <dbReference type="Rhea" id="RHEA-COMP:9685"/>
        <dbReference type="Rhea" id="RHEA-COMP:9916"/>
        <dbReference type="Rhea" id="RHEA-COMP:14125"/>
        <dbReference type="ChEBI" id="CHEBI:15378"/>
        <dbReference type="ChEBI" id="CHEBI:16526"/>
        <dbReference type="ChEBI" id="CHEBI:64479"/>
        <dbReference type="ChEBI" id="CHEBI:78449"/>
        <dbReference type="ChEBI" id="CHEBI:78776"/>
        <dbReference type="ChEBI" id="CHEBI:138651"/>
    </reaction>
</comment>
<keyword evidence="10 11" id="KW-0012">Acyltransferase</keyword>
<dbReference type="Gene3D" id="3.40.47.10">
    <property type="match status" value="1"/>
</dbReference>
<dbReference type="GO" id="GO:0006633">
    <property type="term" value="P:fatty acid biosynthetic process"/>
    <property type="evidence" value="ECO:0007669"/>
    <property type="project" value="UniProtKB-UniRule"/>
</dbReference>
<dbReference type="NCBIfam" id="TIGR03150">
    <property type="entry name" value="fabF"/>
    <property type="match status" value="1"/>
</dbReference>
<evidence type="ECO:0000313" key="15">
    <source>
        <dbReference type="EMBL" id="GHB24830.1"/>
    </source>
</evidence>
<keyword evidence="7" id="KW-0276">Fatty acid metabolism</keyword>
<dbReference type="AlphaFoldDB" id="A0A8J3G447"/>
<dbReference type="PIRSF" id="PIRSF000447">
    <property type="entry name" value="KAS_II"/>
    <property type="match status" value="1"/>
</dbReference>
<dbReference type="InterPro" id="IPR017568">
    <property type="entry name" value="3-oxoacyl-ACP_synth-2"/>
</dbReference>
<accession>A0A8J3G447</accession>
<keyword evidence="5 11" id="KW-0444">Lipid biosynthesis</keyword>
<name>A0A8J3G447_9BACT</name>
<dbReference type="PANTHER" id="PTHR11712:SF336">
    <property type="entry name" value="3-OXOACYL-[ACYL-CARRIER-PROTEIN] SYNTHASE, MITOCHONDRIAL"/>
    <property type="match status" value="1"/>
</dbReference>
<dbReference type="EC" id="2.3.1.179" evidence="3 11"/>
<reference evidence="15" key="2">
    <citation type="submission" date="2020-09" db="EMBL/GenBank/DDBJ databases">
        <authorList>
            <person name="Sun Q."/>
            <person name="Kim S."/>
        </authorList>
    </citation>
    <scope>NUCLEOTIDE SEQUENCE</scope>
    <source>
        <strain evidence="15">KCTC 23224</strain>
    </source>
</reference>
<dbReference type="InterPro" id="IPR018201">
    <property type="entry name" value="Ketoacyl_synth_AS"/>
</dbReference>
<sequence>MNLRRVVVTGLGALTPIGNTVEEFWNGLSNGVSGAGPITKFDASLFKTQFACEVKNFDVEKYLDKKEARKLDLFSQYALAAAQQAVEDSGIDTEKIDLNRAGVILGSGIGGLKTLEDEVINFTTGDGTPRYNPFFIPKMIVDICAGHISIKYGFKGPNFVTVSACASSTNAILDAFNYIRWNKADVFITGGSEAVVTTSCIGGFNAMKALSQRNDSPETASRPFDKERDGFVLGEGAACIILEEYEHAVARGAKIYAEMVGGAMTADAHHITAPHPDGDGASNVMRLAIEDAGLKPEDIDYVNVHGTSTPLGDVAEVKAIQKVFGEHAYKLNISSTKSMTGHLLGAAGAVEALASILSVKNDLVPPTINHSTPDENIDSNLNLTLNKAHQRTVRAALSNTFGFGGHNCSVIFKKIEE</sequence>
<dbReference type="CDD" id="cd00834">
    <property type="entry name" value="KAS_I_II"/>
    <property type="match status" value="1"/>
</dbReference>
<evidence type="ECO:0000256" key="13">
    <source>
        <dbReference type="RuleBase" id="RU003694"/>
    </source>
</evidence>